<dbReference type="Proteomes" id="UP001182556">
    <property type="component" value="Unassembled WGS sequence"/>
</dbReference>
<feature type="compositionally biased region" description="Polar residues" evidence="5">
    <location>
        <begin position="187"/>
        <end position="206"/>
    </location>
</feature>
<dbReference type="PANTHER" id="PTHR47804">
    <property type="entry name" value="60S RIBOSOMAL PROTEIN L19"/>
    <property type="match status" value="1"/>
</dbReference>
<dbReference type="GO" id="GO:0016020">
    <property type="term" value="C:membrane"/>
    <property type="evidence" value="ECO:0007669"/>
    <property type="project" value="UniProtKB-SubCell"/>
</dbReference>
<name>A0AAD9FW13_PAPLA</name>
<dbReference type="InterPro" id="IPR049453">
    <property type="entry name" value="Memb_transporter_dom"/>
</dbReference>
<protein>
    <submittedName>
        <fullName evidence="8">Endocytosis-related protein</fullName>
    </submittedName>
</protein>
<keyword evidence="4 6" id="KW-0472">Membrane</keyword>
<keyword evidence="9" id="KW-1185">Reference proteome</keyword>
<feature type="region of interest" description="Disordered" evidence="5">
    <location>
        <begin position="690"/>
        <end position="714"/>
    </location>
</feature>
<feature type="transmembrane region" description="Helical" evidence="6">
    <location>
        <begin position="268"/>
        <end position="291"/>
    </location>
</feature>
<keyword evidence="3 6" id="KW-1133">Transmembrane helix</keyword>
<evidence type="ECO:0000259" key="7">
    <source>
        <dbReference type="Pfam" id="PF13515"/>
    </source>
</evidence>
<feature type="transmembrane region" description="Helical" evidence="6">
    <location>
        <begin position="920"/>
        <end position="938"/>
    </location>
</feature>
<dbReference type="EMBL" id="JAODAN010000001">
    <property type="protein sequence ID" value="KAK1927176.1"/>
    <property type="molecule type" value="Genomic_DNA"/>
</dbReference>
<accession>A0AAD9FW13</accession>
<feature type="domain" description="Integral membrane bound transporter" evidence="7">
    <location>
        <begin position="870"/>
        <end position="992"/>
    </location>
</feature>
<feature type="transmembrane region" description="Helical" evidence="6">
    <location>
        <begin position="974"/>
        <end position="997"/>
    </location>
</feature>
<feature type="transmembrane region" description="Helical" evidence="6">
    <location>
        <begin position="340"/>
        <end position="359"/>
    </location>
</feature>
<evidence type="ECO:0000256" key="6">
    <source>
        <dbReference type="SAM" id="Phobius"/>
    </source>
</evidence>
<organism evidence="8 9">
    <name type="scientific">Papiliotrema laurentii</name>
    <name type="common">Cryptococcus laurentii</name>
    <dbReference type="NCBI Taxonomy" id="5418"/>
    <lineage>
        <taxon>Eukaryota</taxon>
        <taxon>Fungi</taxon>
        <taxon>Dikarya</taxon>
        <taxon>Basidiomycota</taxon>
        <taxon>Agaricomycotina</taxon>
        <taxon>Tremellomycetes</taxon>
        <taxon>Tremellales</taxon>
        <taxon>Rhynchogastremaceae</taxon>
        <taxon>Papiliotrema</taxon>
    </lineage>
</organism>
<comment type="subcellular location">
    <subcellularLocation>
        <location evidence="1">Membrane</location>
        <topology evidence="1">Multi-pass membrane protein</topology>
    </subcellularLocation>
</comment>
<feature type="transmembrane region" description="Helical" evidence="6">
    <location>
        <begin position="895"/>
        <end position="914"/>
    </location>
</feature>
<gene>
    <name evidence="8" type="ORF">DB88DRAFT_477058</name>
</gene>
<keyword evidence="2 6" id="KW-0812">Transmembrane</keyword>
<feature type="region of interest" description="Disordered" evidence="5">
    <location>
        <begin position="226"/>
        <end position="261"/>
    </location>
</feature>
<evidence type="ECO:0000256" key="2">
    <source>
        <dbReference type="ARBA" id="ARBA00022692"/>
    </source>
</evidence>
<reference evidence="8" key="1">
    <citation type="submission" date="2023-02" db="EMBL/GenBank/DDBJ databases">
        <title>Identification and recombinant expression of a fungal hydrolase from Papiliotrema laurentii that hydrolyzes apple cutin and clears colloidal polyester polyurethane.</title>
        <authorList>
            <consortium name="DOE Joint Genome Institute"/>
            <person name="Roman V.A."/>
            <person name="Bojanowski C."/>
            <person name="Crable B.R."/>
            <person name="Wagner D.N."/>
            <person name="Hung C.S."/>
            <person name="Nadeau L.J."/>
            <person name="Schratz L."/>
            <person name="Haridas S."/>
            <person name="Pangilinan J."/>
            <person name="Lipzen A."/>
            <person name="Na H."/>
            <person name="Yan M."/>
            <person name="Ng V."/>
            <person name="Grigoriev I.V."/>
            <person name="Spatafora J.W."/>
            <person name="Barlow D."/>
            <person name="Biffinger J."/>
            <person name="Kelley-Loughnane N."/>
            <person name="Varaljay V.A."/>
            <person name="Crookes-Goodson W.J."/>
        </authorList>
    </citation>
    <scope>NUCLEOTIDE SEQUENCE</scope>
    <source>
        <strain evidence="8">5307AH</strain>
    </source>
</reference>
<evidence type="ECO:0000313" key="9">
    <source>
        <dbReference type="Proteomes" id="UP001182556"/>
    </source>
</evidence>
<feature type="compositionally biased region" description="Polar residues" evidence="5">
    <location>
        <begin position="1"/>
        <end position="12"/>
    </location>
</feature>
<evidence type="ECO:0000256" key="1">
    <source>
        <dbReference type="ARBA" id="ARBA00004141"/>
    </source>
</evidence>
<dbReference type="Pfam" id="PF13515">
    <property type="entry name" value="FUSC_2"/>
    <property type="match status" value="1"/>
</dbReference>
<proteinExistence type="predicted"/>
<feature type="region of interest" description="Disordered" evidence="5">
    <location>
        <begin position="1"/>
        <end position="112"/>
    </location>
</feature>
<evidence type="ECO:0000313" key="8">
    <source>
        <dbReference type="EMBL" id="KAK1927176.1"/>
    </source>
</evidence>
<comment type="caution">
    <text evidence="8">The sequence shown here is derived from an EMBL/GenBank/DDBJ whole genome shotgun (WGS) entry which is preliminary data.</text>
</comment>
<feature type="compositionally biased region" description="Acidic residues" evidence="5">
    <location>
        <begin position="126"/>
        <end position="135"/>
    </location>
</feature>
<feature type="transmembrane region" description="Helical" evidence="6">
    <location>
        <begin position="311"/>
        <end position="328"/>
    </location>
</feature>
<evidence type="ECO:0000256" key="5">
    <source>
        <dbReference type="SAM" id="MobiDB-lite"/>
    </source>
</evidence>
<dbReference type="PANTHER" id="PTHR47804:SF1">
    <property type="entry name" value="DUF2421 DOMAIN-CONTAINING PROTEIN"/>
    <property type="match status" value="1"/>
</dbReference>
<dbReference type="AlphaFoldDB" id="A0AAD9FW13"/>
<feature type="compositionally biased region" description="Low complexity" evidence="5">
    <location>
        <begin position="69"/>
        <end position="85"/>
    </location>
</feature>
<feature type="region of interest" description="Disordered" evidence="5">
    <location>
        <begin position="126"/>
        <end position="148"/>
    </location>
</feature>
<feature type="compositionally biased region" description="Polar residues" evidence="5">
    <location>
        <begin position="36"/>
        <end position="59"/>
    </location>
</feature>
<feature type="transmembrane region" description="Helical" evidence="6">
    <location>
        <begin position="435"/>
        <end position="454"/>
    </location>
</feature>
<dbReference type="InterPro" id="IPR052430">
    <property type="entry name" value="IVT-Associated"/>
</dbReference>
<sequence length="1256" mass="139783">MQAHSLESTTRSSLRKPVPSTSSYTDSPAPIPSTPPAQLTSYFDISHPDSQASRNSAPSGYTPYQPRQSRSYASSAERTSSSGRSIGPRFWTRSPFSARGYDGLQASHQGASPLENWQGLHDLVTEPEEEDDDDATTILGDDGTRTPRIQTRSSVRSLRSILSQTPRIPLNIPKSSGDIESRGASGVLSTSPGQIDSGIDTPSQPFTIAEDPAEDEIDERGDAVQKYDGSASPLLPTGDHAASGSASGQIPLDEPTSSKKEHWQPSPVFVAILKCAITYLIASLFTFVPQLSRLLSTSSEIDAHGRVTPKPAYSAHMVATIVVYFNPAKTLGHMFLATRFCIVLATLAAIVSLLSILTLHTFDHFSPSQGTEWDWISEIGDWVVCVVWIGGSMGLLAWAKIWVNNPSFNSGCSMAAVTIYTVVIKEGALPKLREVLLIVFIGAVITNVTCYVVFPSSATTRLESSISRSLQSFSTLLDLLTSTFLLKKSAMKGSNVSLRDAIKSHASASKKLKADLAEAKNERIIDSRVRGRKLELYDAAVGSLTRLAQHLSGLRGSTRLQEGLIMASREGKVQLELFDGDRGSLHLPTSVMDRAASPGARAVQDMDVRTSAKLFLQFRDMAGNEMDVLVDDCQEALEAVQSISKRKHQTGDGVSDLRHKLASSLRKFNVCSSRAIKRLYAGPRRQKGVYEHSIGSESEDEHDSKSSVSIDIEDHDEGPNETVFLIYFFLFTLEEFARELIFLLDTFAEILNAERISTAVYLRSVWPSKRSRKEKRAEYVYKQFRQVVPVDPSQLQPPLFPKNARDGRSSLITESADSLALWDKVKQRFWEFGDWLRRPNIRYAIKTGVGGAILASPAYTEAGRPIFLAYRGEWALIAYFSAISPTVGQTNFLSFFRVVGTLIGASIAVLFYTIFPENPVVLPILGSIFSIPCFYVITQMPDYAQAGRFTLLTYNLTCLYAYNSRERDVSALDIAYHRSTSVIAGVIWAAIVSRYWWPFTARRELRMGLSDFFLDLSYLYSKLVTTYSKGVDPPEPEPTLEMDEDEQEPLLPIGMTRHPHLSAGVRQFMAMELHLQSQLGSLRILLAQTRNEPRLKGPFAFDFYQEVLLSCERMLDRLHSMRCVTTRDEWDNGIRKAFIIPVNRQRREMAGNVILYFYTLSAGFRLRTPMPPYLPPAEHARQRLVEAIRNLDVVKRRSVRGGGRHLLFFAYALAMQEVIAELHYLGTMMQEAFGVISQSTVVDFERLFETTPTRPV</sequence>
<feature type="region of interest" description="Disordered" evidence="5">
    <location>
        <begin position="168"/>
        <end position="207"/>
    </location>
</feature>
<feature type="transmembrane region" description="Helical" evidence="6">
    <location>
        <begin position="379"/>
        <end position="399"/>
    </location>
</feature>
<evidence type="ECO:0000256" key="4">
    <source>
        <dbReference type="ARBA" id="ARBA00023136"/>
    </source>
</evidence>
<evidence type="ECO:0000256" key="3">
    <source>
        <dbReference type="ARBA" id="ARBA00022989"/>
    </source>
</evidence>